<keyword evidence="1" id="KW-0547">Nucleotide-binding</keyword>
<evidence type="ECO:0000256" key="1">
    <source>
        <dbReference type="ARBA" id="ARBA00022741"/>
    </source>
</evidence>
<dbReference type="EMBL" id="NRRL01000105">
    <property type="protein sequence ID" value="MBK1670642.1"/>
    <property type="molecule type" value="Genomic_DNA"/>
</dbReference>
<dbReference type="PANTHER" id="PTHR11609:SF5">
    <property type="entry name" value="PHOSPHORIBOSYLAMINOIMIDAZOLE CARBOXYLASE"/>
    <property type="match status" value="1"/>
</dbReference>
<dbReference type="SUPFAM" id="SSF56059">
    <property type="entry name" value="Glutathione synthetase ATP-binding domain-like"/>
    <property type="match status" value="1"/>
</dbReference>
<evidence type="ECO:0000313" key="4">
    <source>
        <dbReference type="EMBL" id="MBK1670642.1"/>
    </source>
</evidence>
<evidence type="ECO:0000313" key="5">
    <source>
        <dbReference type="Proteomes" id="UP001296873"/>
    </source>
</evidence>
<dbReference type="Pfam" id="PF02222">
    <property type="entry name" value="ATP-grasp"/>
    <property type="match status" value="1"/>
</dbReference>
<dbReference type="PANTHER" id="PTHR11609">
    <property type="entry name" value="PURINE BIOSYNTHESIS PROTEIN 6/7, PUR6/7"/>
    <property type="match status" value="1"/>
</dbReference>
<proteinExistence type="predicted"/>
<evidence type="ECO:0000256" key="2">
    <source>
        <dbReference type="ARBA" id="ARBA00022840"/>
    </source>
</evidence>
<gene>
    <name evidence="4" type="ORF">CKO28_21710</name>
</gene>
<dbReference type="InterPro" id="IPR003135">
    <property type="entry name" value="ATP-grasp_carboxylate-amine"/>
</dbReference>
<keyword evidence="2" id="KW-0067">ATP-binding</keyword>
<accession>A0ABS1DL24</accession>
<comment type="caution">
    <text evidence="4">The sequence shown here is derived from an EMBL/GenBank/DDBJ whole genome shotgun (WGS) entry which is preliminary data.</text>
</comment>
<keyword evidence="5" id="KW-1185">Reference proteome</keyword>
<organism evidence="4 5">
    <name type="scientific">Rhodovibrio sodomensis</name>
    <dbReference type="NCBI Taxonomy" id="1088"/>
    <lineage>
        <taxon>Bacteria</taxon>
        <taxon>Pseudomonadati</taxon>
        <taxon>Pseudomonadota</taxon>
        <taxon>Alphaproteobacteria</taxon>
        <taxon>Rhodospirillales</taxon>
        <taxon>Rhodovibrionaceae</taxon>
        <taxon>Rhodovibrio</taxon>
    </lineage>
</organism>
<sequence>MGLELVVTPEGEVLVNEYAPRPHNTCHWTLDACPASQFGQFIRAIAGLPLASGERHSDAVMDSLLGDDAARWLGLARAPLCPPPPLRQS</sequence>
<dbReference type="Gene3D" id="3.30.470.20">
    <property type="entry name" value="ATP-grasp fold, B domain"/>
    <property type="match status" value="1"/>
</dbReference>
<name>A0ABS1DL24_9PROT</name>
<protein>
    <recommendedName>
        <fullName evidence="3">ATP-grasp fold ATP-dependent carboxylate-amine ligase-type domain-containing protein</fullName>
    </recommendedName>
</protein>
<dbReference type="Proteomes" id="UP001296873">
    <property type="component" value="Unassembled WGS sequence"/>
</dbReference>
<feature type="domain" description="ATP-grasp fold ATP-dependent carboxylate-amine ligase-type" evidence="3">
    <location>
        <begin position="1"/>
        <end position="38"/>
    </location>
</feature>
<reference evidence="4 5" key="1">
    <citation type="journal article" date="2020" name="Microorganisms">
        <title>Osmotic Adaptation and Compatible Solute Biosynthesis of Phototrophic Bacteria as Revealed from Genome Analyses.</title>
        <authorList>
            <person name="Imhoff J.F."/>
            <person name="Rahn T."/>
            <person name="Kunzel S."/>
            <person name="Keller A."/>
            <person name="Neulinger S.C."/>
        </authorList>
    </citation>
    <scope>NUCLEOTIDE SEQUENCE [LARGE SCALE GENOMIC DNA]</scope>
    <source>
        <strain evidence="4 5">DSM 9895</strain>
    </source>
</reference>
<evidence type="ECO:0000259" key="3">
    <source>
        <dbReference type="Pfam" id="PF02222"/>
    </source>
</evidence>